<dbReference type="Pfam" id="PF02321">
    <property type="entry name" value="OEP"/>
    <property type="match status" value="2"/>
</dbReference>
<evidence type="ECO:0000256" key="1">
    <source>
        <dbReference type="ARBA" id="ARBA00007613"/>
    </source>
</evidence>
<dbReference type="AlphaFoldDB" id="A0A242MUX2"/>
<dbReference type="Gene3D" id="2.20.200.10">
    <property type="entry name" value="Outer membrane efflux proteins (OEP)"/>
    <property type="match status" value="1"/>
</dbReference>
<comment type="caution">
    <text evidence="3">The sequence shown here is derived from an EMBL/GenBank/DDBJ whole genome shotgun (WGS) entry which is preliminary data.</text>
</comment>
<dbReference type="PROSITE" id="PS51257">
    <property type="entry name" value="PROKAR_LIPOPROTEIN"/>
    <property type="match status" value="1"/>
</dbReference>
<dbReference type="GO" id="GO:0015562">
    <property type="term" value="F:efflux transmembrane transporter activity"/>
    <property type="evidence" value="ECO:0007669"/>
    <property type="project" value="InterPro"/>
</dbReference>
<dbReference type="EMBL" id="NBTY01000075">
    <property type="protein sequence ID" value="OTP75241.1"/>
    <property type="molecule type" value="Genomic_DNA"/>
</dbReference>
<evidence type="ECO:0000313" key="3">
    <source>
        <dbReference type="EMBL" id="OTP75241.1"/>
    </source>
</evidence>
<organism evidence="3 4">
    <name type="scientific">Caballeronia sordidicola</name>
    <name type="common">Burkholderia sordidicola</name>
    <dbReference type="NCBI Taxonomy" id="196367"/>
    <lineage>
        <taxon>Bacteria</taxon>
        <taxon>Pseudomonadati</taxon>
        <taxon>Pseudomonadota</taxon>
        <taxon>Betaproteobacteria</taxon>
        <taxon>Burkholderiales</taxon>
        <taxon>Burkholderiaceae</taxon>
        <taxon>Caballeronia</taxon>
    </lineage>
</organism>
<dbReference type="InterPro" id="IPR010131">
    <property type="entry name" value="MdtP/NodT-like"/>
</dbReference>
<proteinExistence type="inferred from homology"/>
<reference evidence="3 4" key="1">
    <citation type="submission" date="2017-03" db="EMBL/GenBank/DDBJ databases">
        <title>Genome analysis of strain PAMC 26510.</title>
        <authorList>
            <person name="Oh H.-M."/>
            <person name="Yang J.-A."/>
        </authorList>
    </citation>
    <scope>NUCLEOTIDE SEQUENCE [LARGE SCALE GENOMIC DNA]</scope>
    <source>
        <strain evidence="3 4">PAMC 26510</strain>
    </source>
</reference>
<dbReference type="PANTHER" id="PTHR30203">
    <property type="entry name" value="OUTER MEMBRANE CATION EFFLUX PROTEIN"/>
    <property type="match status" value="1"/>
</dbReference>
<name>A0A242MUX2_CABSO</name>
<keyword evidence="2" id="KW-0812">Transmembrane</keyword>
<accession>A0A242MUX2</accession>
<dbReference type="InterPro" id="IPR003423">
    <property type="entry name" value="OMP_efflux"/>
</dbReference>
<dbReference type="NCBIfam" id="TIGR01845">
    <property type="entry name" value="outer_NodT"/>
    <property type="match status" value="1"/>
</dbReference>
<sequence length="511" mass="54724">MNKRLTSLSIALLALFTSACSVGPNFTEPDAKAPDNWRDLQRVQNPPDDMRIPHAGVPTIIDTNADPDPRWWRGFNDATLNSLIDRAIAGNLDLQSAVLRITGAREQAVAAGAQGLPQVSANASYMREQLGLKGILESQGAFDQINALGANAPRVRSAIDSATGPVNLFQDGFDASWELDLFGRVRRSVESANAQTQSAVENRNDALVSLEAEVAQTYSQLRGAQLLKQITLAEIDSEQQILDLTREQARVGLTSQSDVQSATAQVGSLQSQLPQFDAQIAQAMNGLAVLTGSVPGALDAELETPGAVPPAPPSVPIGLPSTLARRRPDIRRAESDLHSATAEVGVAVAQMYPDISLTGSVGTRATRARYLAHWSSLFYSVGPSISLPIFEGGALRANVRIAKSQAAEAALQYRSTVLKALQDVDNSLVSYRTDQDRREALMRTVEANRISLQLATDSYRKGLVTFITVLDAERQLASTRQQLAQSTVSVTTDLIAVYKALGGGWDEGGTG</sequence>
<comment type="subcellular location">
    <subcellularLocation>
        <location evidence="2">Cell membrane</location>
        <topology evidence="2">Lipid-anchor</topology>
    </subcellularLocation>
</comment>
<keyword evidence="2" id="KW-0449">Lipoprotein</keyword>
<feature type="signal peptide" evidence="2">
    <location>
        <begin position="1"/>
        <end position="21"/>
    </location>
</feature>
<evidence type="ECO:0000313" key="4">
    <source>
        <dbReference type="Proteomes" id="UP000194546"/>
    </source>
</evidence>
<gene>
    <name evidence="3" type="ORF">PAMC26510_14970</name>
</gene>
<keyword evidence="2" id="KW-0732">Signal</keyword>
<keyword evidence="2" id="KW-0564">Palmitate</keyword>
<dbReference type="SUPFAM" id="SSF56954">
    <property type="entry name" value="Outer membrane efflux proteins (OEP)"/>
    <property type="match status" value="1"/>
</dbReference>
<protein>
    <submittedName>
        <fullName evidence="3">Outer membrane component of tripartite multidrug resistance system</fullName>
    </submittedName>
</protein>
<dbReference type="GO" id="GO:0005886">
    <property type="term" value="C:plasma membrane"/>
    <property type="evidence" value="ECO:0007669"/>
    <property type="project" value="UniProtKB-SubCell"/>
</dbReference>
<keyword evidence="2" id="KW-1134">Transmembrane beta strand</keyword>
<dbReference type="Gene3D" id="1.20.1600.10">
    <property type="entry name" value="Outer membrane efflux proteins (OEP)"/>
    <property type="match status" value="1"/>
</dbReference>
<evidence type="ECO:0000256" key="2">
    <source>
        <dbReference type="RuleBase" id="RU362097"/>
    </source>
</evidence>
<dbReference type="Proteomes" id="UP000194546">
    <property type="component" value="Unassembled WGS sequence"/>
</dbReference>
<dbReference type="PANTHER" id="PTHR30203:SF25">
    <property type="entry name" value="OUTER MEMBRANE PROTEIN-RELATED"/>
    <property type="match status" value="1"/>
</dbReference>
<comment type="similarity">
    <text evidence="1 2">Belongs to the outer membrane factor (OMF) (TC 1.B.17) family.</text>
</comment>
<dbReference type="RefSeq" id="WP_086381704.1">
    <property type="nucleotide sequence ID" value="NZ_NBTY01000075.1"/>
</dbReference>
<feature type="chain" id="PRO_5011832179" evidence="2">
    <location>
        <begin position="22"/>
        <end position="511"/>
    </location>
</feature>
<keyword evidence="2" id="KW-0472">Membrane</keyword>